<dbReference type="EMBL" id="JABZXJ010000140">
    <property type="protein sequence ID" value="MBF1650831.1"/>
    <property type="molecule type" value="Genomic_DNA"/>
</dbReference>
<protein>
    <submittedName>
        <fullName evidence="1">Uncharacterized protein</fullName>
    </submittedName>
</protein>
<gene>
    <name evidence="1" type="ORF">HXO56_12290</name>
</gene>
<proteinExistence type="predicted"/>
<sequence length="49" mass="5562">MTRSIWNELQREIDTILKVVIMKQNLFLIGSILALTVGAVHAQEVQDPQ</sequence>
<dbReference type="AlphaFoldDB" id="A0A930KQP3"/>
<dbReference type="Proteomes" id="UP000769484">
    <property type="component" value="Unassembled WGS sequence"/>
</dbReference>
<organism evidence="1 2">
    <name type="scientific">Rothia dentocariosa</name>
    <dbReference type="NCBI Taxonomy" id="2047"/>
    <lineage>
        <taxon>Bacteria</taxon>
        <taxon>Bacillati</taxon>
        <taxon>Actinomycetota</taxon>
        <taxon>Actinomycetes</taxon>
        <taxon>Micrococcales</taxon>
        <taxon>Micrococcaceae</taxon>
        <taxon>Rothia</taxon>
    </lineage>
</organism>
<evidence type="ECO:0000313" key="2">
    <source>
        <dbReference type="Proteomes" id="UP000769484"/>
    </source>
</evidence>
<reference evidence="1" key="1">
    <citation type="submission" date="2020-04" db="EMBL/GenBank/DDBJ databases">
        <title>Deep metagenomics examines the oral microbiome during advanced dental caries in children, revealing novel taxa and co-occurrences with host molecules.</title>
        <authorList>
            <person name="Baker J.L."/>
            <person name="Morton J.T."/>
            <person name="Dinis M."/>
            <person name="Alvarez R."/>
            <person name="Tran N.C."/>
            <person name="Knight R."/>
            <person name="Edlund A."/>
        </authorList>
    </citation>
    <scope>NUCLEOTIDE SEQUENCE</scope>
    <source>
        <strain evidence="1">JCVI_47_bin.4</strain>
    </source>
</reference>
<evidence type="ECO:0000313" key="1">
    <source>
        <dbReference type="EMBL" id="MBF1650831.1"/>
    </source>
</evidence>
<comment type="caution">
    <text evidence="1">The sequence shown here is derived from an EMBL/GenBank/DDBJ whole genome shotgun (WGS) entry which is preliminary data.</text>
</comment>
<accession>A0A930KQP3</accession>
<name>A0A930KQP3_9MICC</name>